<sequence length="80" mass="9663">MATHVYANIVGTWVDLTEDDSCVMGPHFTSPYIWWEENAEIYSPIRKEQEHTFYNQDYVHVRYKNIDYRLQPCHIQIVQK</sequence>
<evidence type="ECO:0000313" key="4">
    <source>
        <dbReference type="Proteomes" id="UP000321425"/>
    </source>
</evidence>
<evidence type="ECO:0000313" key="2">
    <source>
        <dbReference type="EMBL" id="SEL61861.1"/>
    </source>
</evidence>
<evidence type="ECO:0000313" key="1">
    <source>
        <dbReference type="EMBL" id="GEK88919.1"/>
    </source>
</evidence>
<keyword evidence="4" id="KW-1185">Reference proteome</keyword>
<dbReference type="Proteomes" id="UP000198548">
    <property type="component" value="Unassembled WGS sequence"/>
</dbReference>
<dbReference type="EMBL" id="FOBL01000005">
    <property type="protein sequence ID" value="SEL61861.1"/>
    <property type="molecule type" value="Genomic_DNA"/>
</dbReference>
<evidence type="ECO:0000313" key="3">
    <source>
        <dbReference type="Proteomes" id="UP000198548"/>
    </source>
</evidence>
<dbReference type="OrthoDB" id="9759736at2"/>
<organism evidence="2 3">
    <name type="scientific">Alkalibacterium putridalgicola</name>
    <dbReference type="NCBI Taxonomy" id="426703"/>
    <lineage>
        <taxon>Bacteria</taxon>
        <taxon>Bacillati</taxon>
        <taxon>Bacillota</taxon>
        <taxon>Bacilli</taxon>
        <taxon>Lactobacillales</taxon>
        <taxon>Carnobacteriaceae</taxon>
        <taxon>Alkalibacterium</taxon>
    </lineage>
</organism>
<protein>
    <submittedName>
        <fullName evidence="2">Uncharacterized protein</fullName>
    </submittedName>
</protein>
<dbReference type="RefSeq" id="WP_091487018.1">
    <property type="nucleotide sequence ID" value="NZ_BJUX01000008.1"/>
</dbReference>
<dbReference type="Proteomes" id="UP000321425">
    <property type="component" value="Unassembled WGS sequence"/>
</dbReference>
<name>A0A1H7RNQ6_9LACT</name>
<dbReference type="EMBL" id="BJUX01000008">
    <property type="protein sequence ID" value="GEK88919.1"/>
    <property type="molecule type" value="Genomic_DNA"/>
</dbReference>
<gene>
    <name evidence="1" type="ORF">APU01nite_09580</name>
    <name evidence="2" type="ORF">SAMN04488100_10560</name>
</gene>
<accession>A0A1H7RNQ6</accession>
<reference evidence="2 3" key="1">
    <citation type="submission" date="2016-10" db="EMBL/GenBank/DDBJ databases">
        <authorList>
            <person name="de Groot N.N."/>
        </authorList>
    </citation>
    <scope>NUCLEOTIDE SEQUENCE [LARGE SCALE GENOMIC DNA]</scope>
    <source>
        <strain evidence="2 3">DSM 19182</strain>
    </source>
</reference>
<reference evidence="1 4" key="2">
    <citation type="submission" date="2019-07" db="EMBL/GenBank/DDBJ databases">
        <title>Whole genome shotgun sequence of Alkalibacterium putridalgicola NBRC 103243.</title>
        <authorList>
            <person name="Hosoyama A."/>
            <person name="Uohara A."/>
            <person name="Ohji S."/>
            <person name="Ichikawa N."/>
        </authorList>
    </citation>
    <scope>NUCLEOTIDE SEQUENCE [LARGE SCALE GENOMIC DNA]</scope>
    <source>
        <strain evidence="1 4">NBRC 103243</strain>
    </source>
</reference>
<dbReference type="AlphaFoldDB" id="A0A1H7RNQ6"/>
<proteinExistence type="predicted"/>